<evidence type="ECO:0000256" key="1">
    <source>
        <dbReference type="ARBA" id="ARBA00022676"/>
    </source>
</evidence>
<organism evidence="4 5">
    <name type="scientific">Dichotomopilus funicola</name>
    <dbReference type="NCBI Taxonomy" id="1934379"/>
    <lineage>
        <taxon>Eukaryota</taxon>
        <taxon>Fungi</taxon>
        <taxon>Dikarya</taxon>
        <taxon>Ascomycota</taxon>
        <taxon>Pezizomycotina</taxon>
        <taxon>Sordariomycetes</taxon>
        <taxon>Sordariomycetidae</taxon>
        <taxon>Sordariales</taxon>
        <taxon>Chaetomiaceae</taxon>
        <taxon>Dichotomopilus</taxon>
    </lineage>
</organism>
<dbReference type="InterPro" id="IPR001296">
    <property type="entry name" value="Glyco_trans_1"/>
</dbReference>
<accession>A0AAN6UVC4</accession>
<gene>
    <name evidence="4" type="ORF">C8A04DRAFT_40355</name>
</gene>
<comment type="caution">
    <text evidence="4">The sequence shown here is derived from an EMBL/GenBank/DDBJ whole genome shotgun (WGS) entry which is preliminary data.</text>
</comment>
<dbReference type="RefSeq" id="XP_062633258.1">
    <property type="nucleotide sequence ID" value="XM_062784911.1"/>
</dbReference>
<keyword evidence="2" id="KW-0808">Transferase</keyword>
<dbReference type="EMBL" id="MU853646">
    <property type="protein sequence ID" value="KAK4139887.1"/>
    <property type="molecule type" value="Genomic_DNA"/>
</dbReference>
<keyword evidence="1" id="KW-0328">Glycosyltransferase</keyword>
<dbReference type="Gene3D" id="3.40.50.2000">
    <property type="entry name" value="Glycogen Phosphorylase B"/>
    <property type="match status" value="1"/>
</dbReference>
<dbReference type="Proteomes" id="UP001302676">
    <property type="component" value="Unassembled WGS sequence"/>
</dbReference>
<dbReference type="GO" id="GO:0016757">
    <property type="term" value="F:glycosyltransferase activity"/>
    <property type="evidence" value="ECO:0007669"/>
    <property type="project" value="UniProtKB-KW"/>
</dbReference>
<sequence length="444" mass="49761">MRVFLVQTAHGLNSASGGYRSNYGFIHQLESYGHAVAQTCFAFDDEIEKAAVTAKSKGIKSELCRLPDVHLGKDPQTGQARRLKVTKFVDENRILNIAISRSLWKLYPGEELTADQRAYLEKGTPSLRLKALISLWSNQIASFRPTHVVFNDGLTMKITEQMLKEGSPHSHLKFKRVCVVHSSEQLPFGPFCGGLSGHCLSASAENQMLRELDGIWTVSRGIHDYAMKYGKLKTNFFVHATWTYLQGGNVPMRRTNADKSEVGLINACGLKGLPIFIELAKRLPNVKFVAWKSWGTKQVHLDQLSKLPNVRIEESTTNTERDIWDRLKVLLVPSLWNEAWGAVVTEAQLRGIPVIASNAGGIPEAKLNLPYLIPVNAVSGELDPKTGDYAVPKQDIGPWEHALMRLMAQDTTEYEELSDITARTTVQWIRGLNQRAQEKWLLNM</sequence>
<dbReference type="AlphaFoldDB" id="A0AAN6UVC4"/>
<evidence type="ECO:0000256" key="2">
    <source>
        <dbReference type="ARBA" id="ARBA00022679"/>
    </source>
</evidence>
<evidence type="ECO:0000259" key="3">
    <source>
        <dbReference type="Pfam" id="PF00534"/>
    </source>
</evidence>
<dbReference type="PANTHER" id="PTHR12526">
    <property type="entry name" value="GLYCOSYLTRANSFERASE"/>
    <property type="match status" value="1"/>
</dbReference>
<reference evidence="4" key="1">
    <citation type="journal article" date="2023" name="Mol. Phylogenet. Evol.">
        <title>Genome-scale phylogeny and comparative genomics of the fungal order Sordariales.</title>
        <authorList>
            <person name="Hensen N."/>
            <person name="Bonometti L."/>
            <person name="Westerberg I."/>
            <person name="Brannstrom I.O."/>
            <person name="Guillou S."/>
            <person name="Cros-Aarteil S."/>
            <person name="Calhoun S."/>
            <person name="Haridas S."/>
            <person name="Kuo A."/>
            <person name="Mondo S."/>
            <person name="Pangilinan J."/>
            <person name="Riley R."/>
            <person name="LaButti K."/>
            <person name="Andreopoulos B."/>
            <person name="Lipzen A."/>
            <person name="Chen C."/>
            <person name="Yan M."/>
            <person name="Daum C."/>
            <person name="Ng V."/>
            <person name="Clum A."/>
            <person name="Steindorff A."/>
            <person name="Ohm R.A."/>
            <person name="Martin F."/>
            <person name="Silar P."/>
            <person name="Natvig D.O."/>
            <person name="Lalanne C."/>
            <person name="Gautier V."/>
            <person name="Ament-Velasquez S.L."/>
            <person name="Kruys A."/>
            <person name="Hutchinson M.I."/>
            <person name="Powell A.J."/>
            <person name="Barry K."/>
            <person name="Miller A.N."/>
            <person name="Grigoriev I.V."/>
            <person name="Debuchy R."/>
            <person name="Gladieux P."/>
            <person name="Hiltunen Thoren M."/>
            <person name="Johannesson H."/>
        </authorList>
    </citation>
    <scope>NUCLEOTIDE SEQUENCE</scope>
    <source>
        <strain evidence="4">CBS 141.50</strain>
    </source>
</reference>
<keyword evidence="5" id="KW-1185">Reference proteome</keyword>
<dbReference type="Pfam" id="PF00534">
    <property type="entry name" value="Glycos_transf_1"/>
    <property type="match status" value="1"/>
</dbReference>
<name>A0AAN6UVC4_9PEZI</name>
<proteinExistence type="predicted"/>
<dbReference type="PANTHER" id="PTHR12526:SF510">
    <property type="entry name" value="D-INOSITOL 3-PHOSPHATE GLYCOSYLTRANSFERASE"/>
    <property type="match status" value="1"/>
</dbReference>
<dbReference type="SUPFAM" id="SSF53756">
    <property type="entry name" value="UDP-Glycosyltransferase/glycogen phosphorylase"/>
    <property type="match status" value="1"/>
</dbReference>
<dbReference type="GeneID" id="87821524"/>
<feature type="domain" description="Glycosyl transferase family 1" evidence="3">
    <location>
        <begin position="326"/>
        <end position="365"/>
    </location>
</feature>
<evidence type="ECO:0000313" key="5">
    <source>
        <dbReference type="Proteomes" id="UP001302676"/>
    </source>
</evidence>
<reference evidence="4" key="2">
    <citation type="submission" date="2023-05" db="EMBL/GenBank/DDBJ databases">
        <authorList>
            <consortium name="Lawrence Berkeley National Laboratory"/>
            <person name="Steindorff A."/>
            <person name="Hensen N."/>
            <person name="Bonometti L."/>
            <person name="Westerberg I."/>
            <person name="Brannstrom I.O."/>
            <person name="Guillou S."/>
            <person name="Cros-Aarteil S."/>
            <person name="Calhoun S."/>
            <person name="Haridas S."/>
            <person name="Kuo A."/>
            <person name="Mondo S."/>
            <person name="Pangilinan J."/>
            <person name="Riley R."/>
            <person name="Labutti K."/>
            <person name="Andreopoulos B."/>
            <person name="Lipzen A."/>
            <person name="Chen C."/>
            <person name="Yanf M."/>
            <person name="Daum C."/>
            <person name="Ng V."/>
            <person name="Clum A."/>
            <person name="Ohm R."/>
            <person name="Martin F."/>
            <person name="Silar P."/>
            <person name="Natvig D."/>
            <person name="Lalanne C."/>
            <person name="Gautier V."/>
            <person name="Ament-Velasquez S.L."/>
            <person name="Kruys A."/>
            <person name="Hutchinson M.I."/>
            <person name="Powell A.J."/>
            <person name="Barry K."/>
            <person name="Miller A.N."/>
            <person name="Grigoriev I.V."/>
            <person name="Debuchy R."/>
            <person name="Gladieux P."/>
            <person name="Thoren M.H."/>
            <person name="Johannesson H."/>
        </authorList>
    </citation>
    <scope>NUCLEOTIDE SEQUENCE</scope>
    <source>
        <strain evidence="4">CBS 141.50</strain>
    </source>
</reference>
<protein>
    <recommendedName>
        <fullName evidence="3">Glycosyl transferase family 1 domain-containing protein</fullName>
    </recommendedName>
</protein>
<evidence type="ECO:0000313" key="4">
    <source>
        <dbReference type="EMBL" id="KAK4139887.1"/>
    </source>
</evidence>